<reference evidence="1 2" key="1">
    <citation type="submission" date="2018-10" db="EMBL/GenBank/DDBJ databases">
        <title>Complete Genome Sequence and Transcriptomic Profiles of a Marine Bacterium, Pseudoalteromonas agarivorans Hao 2018.</title>
        <authorList>
            <person name="Hao L."/>
        </authorList>
    </citation>
    <scope>NUCLEOTIDE SEQUENCE [LARGE SCALE GENOMIC DNA]</scope>
    <source>
        <strain evidence="1 2">Hao 2018</strain>
    </source>
</reference>
<dbReference type="AlphaFoldDB" id="A0AAD0U1Z8"/>
<evidence type="ECO:0000313" key="2">
    <source>
        <dbReference type="Proteomes" id="UP000279995"/>
    </source>
</evidence>
<name>A0AAD0U1Z8_9GAMM</name>
<sequence length="174" mass="19770">MMKLHKKALVALILVANIVIAPVVYAHLMVAQHGTLNVIDNHAFIVLSLPISAFNNLDDDLNKKVSMDEFNAHKKQISKTIMRGVYLNDHHYKFSLEGLLLNPEVSHTDTNNIEYITITGRYTVPDISAQLKLNVRLFSQNTDLNKYHITATNKQQKMTHQFALTPRTPFSTVF</sequence>
<evidence type="ECO:0000313" key="1">
    <source>
        <dbReference type="EMBL" id="AYM86625.1"/>
    </source>
</evidence>
<organism evidence="1 2">
    <name type="scientific">Pseudoalteromonas agarivorans</name>
    <dbReference type="NCBI Taxonomy" id="176102"/>
    <lineage>
        <taxon>Bacteria</taxon>
        <taxon>Pseudomonadati</taxon>
        <taxon>Pseudomonadota</taxon>
        <taxon>Gammaproteobacteria</taxon>
        <taxon>Alteromonadales</taxon>
        <taxon>Pseudoalteromonadaceae</taxon>
        <taxon>Pseudoalteromonas</taxon>
    </lineage>
</organism>
<protein>
    <submittedName>
        <fullName evidence="1">Uncharacterized protein</fullName>
    </submittedName>
</protein>
<dbReference type="Proteomes" id="UP000279995">
    <property type="component" value="Chromosome I"/>
</dbReference>
<accession>A0AAD0U1Z8</accession>
<dbReference type="EMBL" id="CP033065">
    <property type="protein sequence ID" value="AYM86625.1"/>
    <property type="molecule type" value="Genomic_DNA"/>
</dbReference>
<dbReference type="RefSeq" id="WP_095206626.1">
    <property type="nucleotide sequence ID" value="NZ_CP033065.1"/>
</dbReference>
<gene>
    <name evidence="1" type="ORF">D9T18_07845</name>
</gene>
<proteinExistence type="predicted"/>